<dbReference type="AlphaFoldDB" id="A0A5B0NY55"/>
<proteinExistence type="predicted"/>
<organism evidence="2 3">
    <name type="scientific">Puccinia graminis f. sp. tritici</name>
    <dbReference type="NCBI Taxonomy" id="56615"/>
    <lineage>
        <taxon>Eukaryota</taxon>
        <taxon>Fungi</taxon>
        <taxon>Dikarya</taxon>
        <taxon>Basidiomycota</taxon>
        <taxon>Pucciniomycotina</taxon>
        <taxon>Pucciniomycetes</taxon>
        <taxon>Pucciniales</taxon>
        <taxon>Pucciniaceae</taxon>
        <taxon>Puccinia</taxon>
    </lineage>
</organism>
<accession>A0A5B0NY55</accession>
<dbReference type="Proteomes" id="UP000324748">
    <property type="component" value="Unassembled WGS sequence"/>
</dbReference>
<evidence type="ECO:0000313" key="3">
    <source>
        <dbReference type="Proteomes" id="UP000324748"/>
    </source>
</evidence>
<evidence type="ECO:0000256" key="1">
    <source>
        <dbReference type="SAM" id="MobiDB-lite"/>
    </source>
</evidence>
<feature type="region of interest" description="Disordered" evidence="1">
    <location>
        <begin position="25"/>
        <end position="52"/>
    </location>
</feature>
<keyword evidence="3" id="KW-1185">Reference proteome</keyword>
<evidence type="ECO:0000313" key="2">
    <source>
        <dbReference type="EMBL" id="KAA1094115.1"/>
    </source>
</evidence>
<protein>
    <submittedName>
        <fullName evidence="2">Uncharacterized protein</fullName>
    </submittedName>
</protein>
<reference evidence="2 3" key="1">
    <citation type="submission" date="2019-05" db="EMBL/GenBank/DDBJ databases">
        <title>Emergence of the Ug99 lineage of the wheat stem rust pathogen through somatic hybridization.</title>
        <authorList>
            <person name="Li F."/>
            <person name="Upadhyaya N.M."/>
            <person name="Sperschneider J."/>
            <person name="Matny O."/>
            <person name="Nguyen-Phuc H."/>
            <person name="Mago R."/>
            <person name="Raley C."/>
            <person name="Miller M.E."/>
            <person name="Silverstein K.A.T."/>
            <person name="Henningsen E."/>
            <person name="Hirsch C.D."/>
            <person name="Visser B."/>
            <person name="Pretorius Z.A."/>
            <person name="Steffenson B.J."/>
            <person name="Schwessinger B."/>
            <person name="Dodds P.N."/>
            <person name="Figueroa M."/>
        </authorList>
    </citation>
    <scope>NUCLEOTIDE SEQUENCE [LARGE SCALE GENOMIC DNA]</scope>
    <source>
        <strain evidence="2">21-0</strain>
    </source>
</reference>
<gene>
    <name evidence="2" type="ORF">PGT21_010149</name>
</gene>
<name>A0A5B0NY55_PUCGR</name>
<sequence>MAPQSAIQRAHCCCNEDNLLEAAELESDVERSRSAQPPLGGELDGAGVQSQEESLAIKQSSVGRLAATLAAT</sequence>
<comment type="caution">
    <text evidence="2">The sequence shown here is derived from an EMBL/GenBank/DDBJ whole genome shotgun (WGS) entry which is preliminary data.</text>
</comment>
<dbReference type="EMBL" id="VSWC01000079">
    <property type="protein sequence ID" value="KAA1094115.1"/>
    <property type="molecule type" value="Genomic_DNA"/>
</dbReference>